<dbReference type="InterPro" id="IPR004046">
    <property type="entry name" value="GST_C"/>
</dbReference>
<dbReference type="PROSITE" id="PS50404">
    <property type="entry name" value="GST_NTER"/>
    <property type="match status" value="1"/>
</dbReference>
<dbReference type="EMBL" id="MJMH01000206">
    <property type="protein sequence ID" value="OLQ86814.1"/>
    <property type="molecule type" value="Genomic_DNA"/>
</dbReference>
<dbReference type="SFLD" id="SFLDG00358">
    <property type="entry name" value="Main_(cytGST)"/>
    <property type="match status" value="1"/>
</dbReference>
<evidence type="ECO:0000259" key="5">
    <source>
        <dbReference type="PROSITE" id="PS50405"/>
    </source>
</evidence>
<organism evidence="6 7">
    <name type="scientific">Vibrio panuliri</name>
    <dbReference type="NCBI Taxonomy" id="1381081"/>
    <lineage>
        <taxon>Bacteria</taxon>
        <taxon>Pseudomonadati</taxon>
        <taxon>Pseudomonadota</taxon>
        <taxon>Gammaproteobacteria</taxon>
        <taxon>Vibrionales</taxon>
        <taxon>Vibrionaceae</taxon>
        <taxon>Vibrio</taxon>
    </lineage>
</organism>
<dbReference type="InterPro" id="IPR036249">
    <property type="entry name" value="Thioredoxin-like_sf"/>
</dbReference>
<dbReference type="Pfam" id="PF00043">
    <property type="entry name" value="GST_C"/>
    <property type="match status" value="1"/>
</dbReference>
<name>A0ABX3FAV5_9VIBR</name>
<dbReference type="PANTHER" id="PTHR43917">
    <property type="match status" value="1"/>
</dbReference>
<dbReference type="SUPFAM" id="SSF47616">
    <property type="entry name" value="GST C-terminal domain-like"/>
    <property type="match status" value="1"/>
</dbReference>
<keyword evidence="2" id="KW-0963">Cytoplasm</keyword>
<dbReference type="InterPro" id="IPR010987">
    <property type="entry name" value="Glutathione-S-Trfase_C-like"/>
</dbReference>
<reference evidence="6 7" key="1">
    <citation type="submission" date="2016-09" db="EMBL/GenBank/DDBJ databases">
        <title>Genomic Taxonomy of the Vibrionaceae.</title>
        <authorList>
            <person name="Gonzalez-Castillo A."/>
            <person name="Gomez-Gil B."/>
            <person name="Enciso-Ibarra K."/>
        </authorList>
    </citation>
    <scope>NUCLEOTIDE SEQUENCE [LARGE SCALE GENOMIC DNA]</scope>
    <source>
        <strain evidence="6 7">CAIM 1902</strain>
    </source>
</reference>
<dbReference type="SFLD" id="SFLDS00019">
    <property type="entry name" value="Glutathione_Transferase_(cytos"/>
    <property type="match status" value="1"/>
</dbReference>
<accession>A0ABX3FAV5</accession>
<proteinExistence type="inferred from homology"/>
<comment type="subcellular location">
    <subcellularLocation>
        <location evidence="1">Cytoplasm</location>
    </subcellularLocation>
</comment>
<sequence length="245" mass="28069">MSDKVIIFHDPTSEPSRAVYWLALEAGIDIEVQYTWLTRGDHMSEEFLEVNPLHQVPAMRHGDFCLSEATAIMNYLTDINGCSDKWFGRDVKSKAVMNKHLSWYHTNLRKVLTLDYFLPALLMPAYLGFDRPSEAEIISKLEAIHTMFSSLDKMLEGKPYLCGDEVSAADLLYVSDIFALEIDSNYQHIIQQYPNIVAWIERLKALPSYEQCNRAWNYVVPQILALDGGTKGTPEWIKTECEKVL</sequence>
<evidence type="ECO:0000256" key="1">
    <source>
        <dbReference type="ARBA" id="ARBA00004496"/>
    </source>
</evidence>
<dbReference type="PROSITE" id="PS50405">
    <property type="entry name" value="GST_CTER"/>
    <property type="match status" value="1"/>
</dbReference>
<keyword evidence="7" id="KW-1185">Reference proteome</keyword>
<dbReference type="InterPro" id="IPR040079">
    <property type="entry name" value="Glutathione_S-Trfase"/>
</dbReference>
<feature type="domain" description="GST C-terminal" evidence="5">
    <location>
        <begin position="90"/>
        <end position="223"/>
    </location>
</feature>
<dbReference type="InterPro" id="IPR004045">
    <property type="entry name" value="Glutathione_S-Trfase_N"/>
</dbReference>
<dbReference type="Pfam" id="PF02798">
    <property type="entry name" value="GST_N"/>
    <property type="match status" value="1"/>
</dbReference>
<dbReference type="InterPro" id="IPR036282">
    <property type="entry name" value="Glutathione-S-Trfase_C_sf"/>
</dbReference>
<evidence type="ECO:0000256" key="2">
    <source>
        <dbReference type="ARBA" id="ARBA00022490"/>
    </source>
</evidence>
<comment type="caution">
    <text evidence="6">The sequence shown here is derived from an EMBL/GenBank/DDBJ whole genome shotgun (WGS) entry which is preliminary data.</text>
</comment>
<dbReference type="RefSeq" id="WP_075715982.1">
    <property type="nucleotide sequence ID" value="NZ_MJMH01000206.1"/>
</dbReference>
<dbReference type="Proteomes" id="UP000186039">
    <property type="component" value="Unassembled WGS sequence"/>
</dbReference>
<dbReference type="SUPFAM" id="SSF52833">
    <property type="entry name" value="Thioredoxin-like"/>
    <property type="match status" value="1"/>
</dbReference>
<evidence type="ECO:0000313" key="7">
    <source>
        <dbReference type="Proteomes" id="UP000186039"/>
    </source>
</evidence>
<dbReference type="Gene3D" id="1.20.1050.10">
    <property type="match status" value="1"/>
</dbReference>
<evidence type="ECO:0000256" key="3">
    <source>
        <dbReference type="RuleBase" id="RU003494"/>
    </source>
</evidence>
<dbReference type="InterPro" id="IPR051369">
    <property type="entry name" value="GST_Theta"/>
</dbReference>
<protein>
    <submittedName>
        <fullName evidence="6">Glutathione S-transferase</fullName>
    </submittedName>
</protein>
<comment type="similarity">
    <text evidence="3">Belongs to the GST superfamily.</text>
</comment>
<gene>
    <name evidence="6" type="ORF">BIY20_02680</name>
</gene>
<dbReference type="Gene3D" id="3.40.30.10">
    <property type="entry name" value="Glutaredoxin"/>
    <property type="match status" value="1"/>
</dbReference>
<feature type="domain" description="GST N-terminal" evidence="4">
    <location>
        <begin position="3"/>
        <end position="84"/>
    </location>
</feature>
<evidence type="ECO:0000259" key="4">
    <source>
        <dbReference type="PROSITE" id="PS50404"/>
    </source>
</evidence>
<evidence type="ECO:0000313" key="6">
    <source>
        <dbReference type="EMBL" id="OLQ86814.1"/>
    </source>
</evidence>
<dbReference type="PANTHER" id="PTHR43917:SF8">
    <property type="entry name" value="GH16740P-RELATED"/>
    <property type="match status" value="1"/>
</dbReference>